<evidence type="ECO:0000313" key="3">
    <source>
        <dbReference type="Proteomes" id="UP000784294"/>
    </source>
</evidence>
<sequence>MHECTSGMRRDADAQTVTLHTDTQLTDRRRARYERESRRTASQLNGWILRCSGPRQIAGLEAQGTRRMRLGQWATRSRTKGKGEEAKSGLAECDERESWMRGQVKRGEMEREAKKQRRPPTADRQQAVQSGAPAHSPPRARLAAEAGSIISAKARHGAEAGSIISAKGPFAGRCREC</sequence>
<feature type="region of interest" description="Disordered" evidence="1">
    <location>
        <begin position="71"/>
        <end position="144"/>
    </location>
</feature>
<proteinExistence type="predicted"/>
<feature type="compositionally biased region" description="Basic and acidic residues" evidence="1">
    <location>
        <begin position="1"/>
        <end position="13"/>
    </location>
</feature>
<feature type="region of interest" description="Disordered" evidence="1">
    <location>
        <begin position="1"/>
        <end position="24"/>
    </location>
</feature>
<evidence type="ECO:0000313" key="2">
    <source>
        <dbReference type="EMBL" id="VEL24563.1"/>
    </source>
</evidence>
<feature type="compositionally biased region" description="Polar residues" evidence="1">
    <location>
        <begin position="15"/>
        <end position="24"/>
    </location>
</feature>
<keyword evidence="3" id="KW-1185">Reference proteome</keyword>
<dbReference type="AlphaFoldDB" id="A0A448X098"/>
<comment type="caution">
    <text evidence="2">The sequence shown here is derived from an EMBL/GenBank/DDBJ whole genome shotgun (WGS) entry which is preliminary data.</text>
</comment>
<accession>A0A448X098</accession>
<gene>
    <name evidence="2" type="ORF">PXEA_LOCUS18003</name>
</gene>
<organism evidence="2 3">
    <name type="scientific">Protopolystoma xenopodis</name>
    <dbReference type="NCBI Taxonomy" id="117903"/>
    <lineage>
        <taxon>Eukaryota</taxon>
        <taxon>Metazoa</taxon>
        <taxon>Spiralia</taxon>
        <taxon>Lophotrochozoa</taxon>
        <taxon>Platyhelminthes</taxon>
        <taxon>Monogenea</taxon>
        <taxon>Polyopisthocotylea</taxon>
        <taxon>Polystomatidea</taxon>
        <taxon>Polystomatidae</taxon>
        <taxon>Protopolystoma</taxon>
    </lineage>
</organism>
<dbReference type="Proteomes" id="UP000784294">
    <property type="component" value="Unassembled WGS sequence"/>
</dbReference>
<evidence type="ECO:0000256" key="1">
    <source>
        <dbReference type="SAM" id="MobiDB-lite"/>
    </source>
</evidence>
<name>A0A448X098_9PLAT</name>
<reference evidence="2" key="1">
    <citation type="submission" date="2018-11" db="EMBL/GenBank/DDBJ databases">
        <authorList>
            <consortium name="Pathogen Informatics"/>
        </authorList>
    </citation>
    <scope>NUCLEOTIDE SEQUENCE</scope>
</reference>
<dbReference type="EMBL" id="CAAALY010068417">
    <property type="protein sequence ID" value="VEL24563.1"/>
    <property type="molecule type" value="Genomic_DNA"/>
</dbReference>
<protein>
    <submittedName>
        <fullName evidence="2">Uncharacterized protein</fullName>
    </submittedName>
</protein>